<name>A0A9D1HUV2_9BACT</name>
<organism evidence="2 3">
    <name type="scientific">Candidatus Fimihabitans intestinipullorum</name>
    <dbReference type="NCBI Taxonomy" id="2840820"/>
    <lineage>
        <taxon>Bacteria</taxon>
        <taxon>Bacillati</taxon>
        <taxon>Mycoplasmatota</taxon>
        <taxon>Mycoplasmatota incertae sedis</taxon>
        <taxon>Candidatus Fimihabitans</taxon>
    </lineage>
</organism>
<proteinExistence type="predicted"/>
<feature type="region of interest" description="Disordered" evidence="1">
    <location>
        <begin position="105"/>
        <end position="126"/>
    </location>
</feature>
<reference evidence="2" key="1">
    <citation type="submission" date="2020-10" db="EMBL/GenBank/DDBJ databases">
        <authorList>
            <person name="Gilroy R."/>
        </authorList>
    </citation>
    <scope>NUCLEOTIDE SEQUENCE</scope>
    <source>
        <strain evidence="2">CHK197-8231</strain>
    </source>
</reference>
<evidence type="ECO:0000313" key="3">
    <source>
        <dbReference type="Proteomes" id="UP000824087"/>
    </source>
</evidence>
<sequence length="126" mass="14566">MASKEEFKEFVKDHPRLIGHVKNGDMNWQKFYELYDLYGESGDIWEEYLKEPTVESKSEVTTKAAVTGFSVGEIMNFLKGIDLDELQNGVSSLQRVVGVLQDFGKKETPSPKEQYKPRPIYKHFED</sequence>
<dbReference type="AlphaFoldDB" id="A0A9D1HUV2"/>
<reference evidence="2" key="2">
    <citation type="journal article" date="2021" name="PeerJ">
        <title>Extensive microbial diversity within the chicken gut microbiome revealed by metagenomics and culture.</title>
        <authorList>
            <person name="Gilroy R."/>
            <person name="Ravi A."/>
            <person name="Getino M."/>
            <person name="Pursley I."/>
            <person name="Horton D.L."/>
            <person name="Alikhan N.F."/>
            <person name="Baker D."/>
            <person name="Gharbi K."/>
            <person name="Hall N."/>
            <person name="Watson M."/>
            <person name="Adriaenssens E.M."/>
            <person name="Foster-Nyarko E."/>
            <person name="Jarju S."/>
            <person name="Secka A."/>
            <person name="Antonio M."/>
            <person name="Oren A."/>
            <person name="Chaudhuri R.R."/>
            <person name="La Ragione R."/>
            <person name="Hildebrand F."/>
            <person name="Pallen M.J."/>
        </authorList>
    </citation>
    <scope>NUCLEOTIDE SEQUENCE</scope>
    <source>
        <strain evidence="2">CHK197-8231</strain>
    </source>
</reference>
<evidence type="ECO:0000313" key="2">
    <source>
        <dbReference type="EMBL" id="HIU22814.1"/>
    </source>
</evidence>
<protein>
    <submittedName>
        <fullName evidence="2">YlbD family protein</fullName>
    </submittedName>
</protein>
<dbReference type="InterPro" id="IPR025953">
    <property type="entry name" value="YlbD_coat"/>
</dbReference>
<dbReference type="Proteomes" id="UP000824087">
    <property type="component" value="Unassembled WGS sequence"/>
</dbReference>
<gene>
    <name evidence="2" type="ORF">IAD49_04465</name>
</gene>
<comment type="caution">
    <text evidence="2">The sequence shown here is derived from an EMBL/GenBank/DDBJ whole genome shotgun (WGS) entry which is preliminary data.</text>
</comment>
<accession>A0A9D1HUV2</accession>
<dbReference type="Pfam" id="PF14071">
    <property type="entry name" value="YlbD_coat"/>
    <property type="match status" value="1"/>
</dbReference>
<evidence type="ECO:0000256" key="1">
    <source>
        <dbReference type="SAM" id="MobiDB-lite"/>
    </source>
</evidence>
<dbReference type="EMBL" id="DVML01000025">
    <property type="protein sequence ID" value="HIU22814.1"/>
    <property type="molecule type" value="Genomic_DNA"/>
</dbReference>